<evidence type="ECO:0000313" key="2">
    <source>
        <dbReference type="Proteomes" id="UP001551176"/>
    </source>
</evidence>
<evidence type="ECO:0000313" key="1">
    <source>
        <dbReference type="EMBL" id="MEU6826264.1"/>
    </source>
</evidence>
<accession>A0ABV3BZ18</accession>
<dbReference type="RefSeq" id="WP_359357328.1">
    <property type="nucleotide sequence ID" value="NZ_JBEYXV010000025.1"/>
</dbReference>
<protein>
    <recommendedName>
        <fullName evidence="3">ESX secretion-associated protein EspG</fullName>
    </recommendedName>
</protein>
<name>A0ABV3BZ18_9ACTN</name>
<dbReference type="EMBL" id="JBEYXV010000025">
    <property type="protein sequence ID" value="MEU6826264.1"/>
    <property type="molecule type" value="Genomic_DNA"/>
</dbReference>
<organism evidence="1 2">
    <name type="scientific">Streptomyces atriruber</name>
    <dbReference type="NCBI Taxonomy" id="545121"/>
    <lineage>
        <taxon>Bacteria</taxon>
        <taxon>Bacillati</taxon>
        <taxon>Actinomycetota</taxon>
        <taxon>Actinomycetes</taxon>
        <taxon>Kitasatosporales</taxon>
        <taxon>Streptomycetaceae</taxon>
        <taxon>Streptomyces</taxon>
    </lineage>
</organism>
<reference evidence="1 2" key="1">
    <citation type="submission" date="2024-06" db="EMBL/GenBank/DDBJ databases">
        <title>The Natural Products Discovery Center: Release of the First 8490 Sequenced Strains for Exploring Actinobacteria Biosynthetic Diversity.</title>
        <authorList>
            <person name="Kalkreuter E."/>
            <person name="Kautsar S.A."/>
            <person name="Yang D."/>
            <person name="Bader C.D."/>
            <person name="Teijaro C.N."/>
            <person name="Fluegel L."/>
            <person name="Davis C.M."/>
            <person name="Simpson J.R."/>
            <person name="Lauterbach L."/>
            <person name="Steele A.D."/>
            <person name="Gui C."/>
            <person name="Meng S."/>
            <person name="Li G."/>
            <person name="Viehrig K."/>
            <person name="Ye F."/>
            <person name="Su P."/>
            <person name="Kiefer A.F."/>
            <person name="Nichols A."/>
            <person name="Cepeda A.J."/>
            <person name="Yan W."/>
            <person name="Fan B."/>
            <person name="Jiang Y."/>
            <person name="Adhikari A."/>
            <person name="Zheng C.-J."/>
            <person name="Schuster L."/>
            <person name="Cowan T.M."/>
            <person name="Smanski M.J."/>
            <person name="Chevrette M.G."/>
            <person name="De Carvalho L.P.S."/>
            <person name="Shen B."/>
        </authorList>
    </citation>
    <scope>NUCLEOTIDE SEQUENCE [LARGE SCALE GENOMIC DNA]</scope>
    <source>
        <strain evidence="1 2">NPDC046838</strain>
    </source>
</reference>
<keyword evidence="2" id="KW-1185">Reference proteome</keyword>
<evidence type="ECO:0008006" key="3">
    <source>
        <dbReference type="Google" id="ProtNLM"/>
    </source>
</evidence>
<dbReference type="Proteomes" id="UP001551176">
    <property type="component" value="Unassembled WGS sequence"/>
</dbReference>
<comment type="caution">
    <text evidence="1">The sequence shown here is derived from an EMBL/GenBank/DDBJ whole genome shotgun (WGS) entry which is preliminary data.</text>
</comment>
<gene>
    <name evidence="1" type="ORF">ABZ921_37100</name>
</gene>
<proteinExistence type="predicted"/>
<sequence>MLPDDSAVELPPTGYRMLLPAEWAQVPLRHGTEDAVRRILDEAYARIPADAPQDRIGPYKREMERRFRASVAEAQKGKGLDLYLPVKPMGDFNLGASILVSESLLPRRAGEQEPPAEPSEVAVQLLARDGVEDADLSSGDIDGALAVRREHVAEAAPAKGAELGSRRVEYILSVPGDPNRWFVAAFSTVGGGDPRDELAEALVEWFDAVMANFRWSRA</sequence>